<dbReference type="Proteomes" id="UP001417504">
    <property type="component" value="Unassembled WGS sequence"/>
</dbReference>
<accession>A0AAP0IZD9</accession>
<gene>
    <name evidence="1" type="ORF">Sjap_013592</name>
</gene>
<name>A0AAP0IZD9_9MAGN</name>
<proteinExistence type="predicted"/>
<sequence>MEEMSEKEEKRLDSSSKERLSCTKYFDYLGFCYSPVHQMQQYYRHGNFDNCYDKWNALFDCFNLKTKRSSEAQEILEHREKTKPHIWTFRSPAEASGHWNELFGRINEEE</sequence>
<comment type="caution">
    <text evidence="1">The sequence shown here is derived from an EMBL/GenBank/DDBJ whole genome shotgun (WGS) entry which is preliminary data.</text>
</comment>
<dbReference type="EMBL" id="JBBNAE010000005">
    <property type="protein sequence ID" value="KAK9123990.1"/>
    <property type="molecule type" value="Genomic_DNA"/>
</dbReference>
<dbReference type="Pfam" id="PF11326">
    <property type="entry name" value="PANTS-like"/>
    <property type="match status" value="1"/>
</dbReference>
<dbReference type="PANTHER" id="PTHR28052:SF1">
    <property type="entry name" value="UPF0545 PROTEIN C22ORF39"/>
    <property type="match status" value="1"/>
</dbReference>
<reference evidence="1 2" key="1">
    <citation type="submission" date="2024-01" db="EMBL/GenBank/DDBJ databases">
        <title>Genome assemblies of Stephania.</title>
        <authorList>
            <person name="Yang L."/>
        </authorList>
    </citation>
    <scope>NUCLEOTIDE SEQUENCE [LARGE SCALE GENOMIC DNA]</scope>
    <source>
        <strain evidence="1">QJT</strain>
        <tissue evidence="1">Leaf</tissue>
    </source>
</reference>
<dbReference type="AlphaFoldDB" id="A0AAP0IZD9"/>
<dbReference type="InterPro" id="IPR021475">
    <property type="entry name" value="Pants/Emi1-like"/>
</dbReference>
<keyword evidence="2" id="KW-1185">Reference proteome</keyword>
<dbReference type="PANTHER" id="PTHR28052">
    <property type="entry name" value="UPF0545 PROTEIN C22ORF39"/>
    <property type="match status" value="1"/>
</dbReference>
<protein>
    <submittedName>
        <fullName evidence="1">Uncharacterized protein</fullName>
    </submittedName>
</protein>
<evidence type="ECO:0000313" key="2">
    <source>
        <dbReference type="Proteomes" id="UP001417504"/>
    </source>
</evidence>
<organism evidence="1 2">
    <name type="scientific">Stephania japonica</name>
    <dbReference type="NCBI Taxonomy" id="461633"/>
    <lineage>
        <taxon>Eukaryota</taxon>
        <taxon>Viridiplantae</taxon>
        <taxon>Streptophyta</taxon>
        <taxon>Embryophyta</taxon>
        <taxon>Tracheophyta</taxon>
        <taxon>Spermatophyta</taxon>
        <taxon>Magnoliopsida</taxon>
        <taxon>Ranunculales</taxon>
        <taxon>Menispermaceae</taxon>
        <taxon>Menispermoideae</taxon>
        <taxon>Cissampelideae</taxon>
        <taxon>Stephania</taxon>
    </lineage>
</organism>
<evidence type="ECO:0000313" key="1">
    <source>
        <dbReference type="EMBL" id="KAK9123990.1"/>
    </source>
</evidence>